<evidence type="ECO:0000313" key="2">
    <source>
        <dbReference type="Proteomes" id="UP000299102"/>
    </source>
</evidence>
<reference evidence="1 2" key="1">
    <citation type="journal article" date="2019" name="Commun. Biol.">
        <title>The bagworm genome reveals a unique fibroin gene that provides high tensile strength.</title>
        <authorList>
            <person name="Kono N."/>
            <person name="Nakamura H."/>
            <person name="Ohtoshi R."/>
            <person name="Tomita M."/>
            <person name="Numata K."/>
            <person name="Arakawa K."/>
        </authorList>
    </citation>
    <scope>NUCLEOTIDE SEQUENCE [LARGE SCALE GENOMIC DNA]</scope>
</reference>
<comment type="caution">
    <text evidence="1">The sequence shown here is derived from an EMBL/GenBank/DDBJ whole genome shotgun (WGS) entry which is preliminary data.</text>
</comment>
<accession>A0A4C1T1N8</accession>
<dbReference type="EMBL" id="BGZK01000031">
    <property type="protein sequence ID" value="GBP08379.1"/>
    <property type="molecule type" value="Genomic_DNA"/>
</dbReference>
<proteinExistence type="predicted"/>
<organism evidence="1 2">
    <name type="scientific">Eumeta variegata</name>
    <name type="common">Bagworm moth</name>
    <name type="synonym">Eumeta japonica</name>
    <dbReference type="NCBI Taxonomy" id="151549"/>
    <lineage>
        <taxon>Eukaryota</taxon>
        <taxon>Metazoa</taxon>
        <taxon>Ecdysozoa</taxon>
        <taxon>Arthropoda</taxon>
        <taxon>Hexapoda</taxon>
        <taxon>Insecta</taxon>
        <taxon>Pterygota</taxon>
        <taxon>Neoptera</taxon>
        <taxon>Endopterygota</taxon>
        <taxon>Lepidoptera</taxon>
        <taxon>Glossata</taxon>
        <taxon>Ditrysia</taxon>
        <taxon>Tineoidea</taxon>
        <taxon>Psychidae</taxon>
        <taxon>Oiketicinae</taxon>
        <taxon>Eumeta</taxon>
    </lineage>
</organism>
<dbReference type="AlphaFoldDB" id="A0A4C1T1N8"/>
<keyword evidence="2" id="KW-1185">Reference proteome</keyword>
<dbReference type="Proteomes" id="UP000299102">
    <property type="component" value="Unassembled WGS sequence"/>
</dbReference>
<name>A0A4C1T1N8_EUMVA</name>
<evidence type="ECO:0000313" key="1">
    <source>
        <dbReference type="EMBL" id="GBP08379.1"/>
    </source>
</evidence>
<protein>
    <submittedName>
        <fullName evidence="1">Uncharacterized protein</fullName>
    </submittedName>
</protein>
<gene>
    <name evidence="1" type="ORF">EVAR_77091_1</name>
</gene>
<sequence length="85" mass="10216">MTRHETLTTDETHRWFHGPDFLRKAKTNGRRKLLTNDRRGGEIMPEYCKLLICFGSNESSKRRQLEFRPNMEAIARRRIQPEQRT</sequence>